<gene>
    <name evidence="2" type="ORF">D9758_013680</name>
</gene>
<dbReference type="Proteomes" id="UP000559256">
    <property type="component" value="Unassembled WGS sequence"/>
</dbReference>
<proteinExistence type="predicted"/>
<dbReference type="AlphaFoldDB" id="A0A8H5FMU4"/>
<evidence type="ECO:0000256" key="1">
    <source>
        <dbReference type="SAM" id="Coils"/>
    </source>
</evidence>
<organism evidence="2 3">
    <name type="scientific">Tetrapyrgos nigripes</name>
    <dbReference type="NCBI Taxonomy" id="182062"/>
    <lineage>
        <taxon>Eukaryota</taxon>
        <taxon>Fungi</taxon>
        <taxon>Dikarya</taxon>
        <taxon>Basidiomycota</taxon>
        <taxon>Agaricomycotina</taxon>
        <taxon>Agaricomycetes</taxon>
        <taxon>Agaricomycetidae</taxon>
        <taxon>Agaricales</taxon>
        <taxon>Marasmiineae</taxon>
        <taxon>Marasmiaceae</taxon>
        <taxon>Tetrapyrgos</taxon>
    </lineage>
</organism>
<reference evidence="2 3" key="1">
    <citation type="journal article" date="2020" name="ISME J.">
        <title>Uncovering the hidden diversity of litter-decomposition mechanisms in mushroom-forming fungi.</title>
        <authorList>
            <person name="Floudas D."/>
            <person name="Bentzer J."/>
            <person name="Ahren D."/>
            <person name="Johansson T."/>
            <person name="Persson P."/>
            <person name="Tunlid A."/>
        </authorList>
    </citation>
    <scope>NUCLEOTIDE SEQUENCE [LARGE SCALE GENOMIC DNA]</scope>
    <source>
        <strain evidence="2 3">CBS 291.85</strain>
    </source>
</reference>
<protein>
    <recommendedName>
        <fullName evidence="4">F-box domain-containing protein</fullName>
    </recommendedName>
</protein>
<evidence type="ECO:0000313" key="2">
    <source>
        <dbReference type="EMBL" id="KAF5342985.1"/>
    </source>
</evidence>
<accession>A0A8H5FMU4</accession>
<dbReference type="OrthoDB" id="2844577at2759"/>
<evidence type="ECO:0008006" key="4">
    <source>
        <dbReference type="Google" id="ProtNLM"/>
    </source>
</evidence>
<keyword evidence="3" id="KW-1185">Reference proteome</keyword>
<dbReference type="Gene3D" id="1.20.1280.50">
    <property type="match status" value="1"/>
</dbReference>
<name>A0A8H5FMU4_9AGAR</name>
<dbReference type="InterPro" id="IPR032675">
    <property type="entry name" value="LRR_dom_sf"/>
</dbReference>
<keyword evidence="1" id="KW-0175">Coiled coil</keyword>
<feature type="coiled-coil region" evidence="1">
    <location>
        <begin position="24"/>
        <end position="51"/>
    </location>
</feature>
<evidence type="ECO:0000313" key="3">
    <source>
        <dbReference type="Proteomes" id="UP000559256"/>
    </source>
</evidence>
<comment type="caution">
    <text evidence="2">The sequence shown here is derived from an EMBL/GenBank/DDBJ whole genome shotgun (WGS) entry which is preliminary data.</text>
</comment>
<dbReference type="Gene3D" id="3.80.10.10">
    <property type="entry name" value="Ribonuclease Inhibitor"/>
    <property type="match status" value="1"/>
</dbReference>
<dbReference type="SUPFAM" id="SSF52047">
    <property type="entry name" value="RNI-like"/>
    <property type="match status" value="1"/>
</dbReference>
<sequence length="562" mass="64048">MSHFTEYLSGRQIHETIFLSAADAAFLKSRLQDEEERIFDLTTELETILLEISQRKRTVAKLKDILSPIRRVPQEVLGEVFSRYVELRESEYKKSKANPVPYHFPKEAEKRLYRMVPPALLISHVCSHWRRVAQSTPRLWTLLRIPASAPRLANEKLPPKELVVDWLQRSGCLPVHLSIRYAHTGGGDEASYPNILAPICQRLCTVKLHVKYDFMVNLFGNLDDITFPNLEKFLVRVDGPRLPAEGHLPRLGRAFKHAPRLWNLKFFHEFDSLQRGIQSAVDFPFPTSQITILVLHTLSHDPIILREVMCACPLLEICQFWNVPDFPTNALGHRDLPFCELPCLKRLTFQFSGVFGSPQILNDLCLPALEELALIERGVMVIPISPYLTTLYQRSRSKLRFLSLRRCLFGSVEDFFDVLKLVPSLRTLALTDCGLDIPTFCRGLRATPEAKVPVPNLTKLSIAEEQDIDAVMDTDEDPDPPLSTDIDIAEMVLSRWKPYPPEQDVTDAAADGGTVKWPITKLTRGFTLEAYCRALEPEAMSKLEECKQEGMALVVRRGKTNW</sequence>
<dbReference type="EMBL" id="JAACJM010000151">
    <property type="protein sequence ID" value="KAF5342985.1"/>
    <property type="molecule type" value="Genomic_DNA"/>
</dbReference>